<dbReference type="InterPro" id="IPR051545">
    <property type="entry name" value="NAD(P)H_dehydrogenase_qn"/>
</dbReference>
<evidence type="ECO:0000256" key="2">
    <source>
        <dbReference type="ARBA" id="ARBA00023002"/>
    </source>
</evidence>
<dbReference type="InterPro" id="IPR029039">
    <property type="entry name" value="Flavoprotein-like_sf"/>
</dbReference>
<evidence type="ECO:0000313" key="5">
    <source>
        <dbReference type="Proteomes" id="UP000216147"/>
    </source>
</evidence>
<name>A0A258HEL3_9CAUL</name>
<dbReference type="EMBL" id="NCEQ01000017">
    <property type="protein sequence ID" value="OYX55044.1"/>
    <property type="molecule type" value="Genomic_DNA"/>
</dbReference>
<evidence type="ECO:0000313" key="4">
    <source>
        <dbReference type="EMBL" id="OYX55044.1"/>
    </source>
</evidence>
<comment type="caution">
    <text evidence="4">The sequence shown here is derived from an EMBL/GenBank/DDBJ whole genome shotgun (WGS) entry which is preliminary data.</text>
</comment>
<dbReference type="InterPro" id="IPR003680">
    <property type="entry name" value="Flavodoxin_fold"/>
</dbReference>
<dbReference type="GO" id="GO:0003955">
    <property type="term" value="F:NAD(P)H dehydrogenase (quinone) activity"/>
    <property type="evidence" value="ECO:0007669"/>
    <property type="project" value="TreeGrafter"/>
</dbReference>
<reference evidence="4 5" key="1">
    <citation type="submission" date="2017-03" db="EMBL/GenBank/DDBJ databases">
        <title>Lifting the veil on microbial sulfur biogeochemistry in mining wastewaters.</title>
        <authorList>
            <person name="Kantor R.S."/>
            <person name="Colenbrander Nelson T."/>
            <person name="Marshall S."/>
            <person name="Bennett D."/>
            <person name="Apte S."/>
            <person name="Camacho D."/>
            <person name="Thomas B.C."/>
            <person name="Warren L.A."/>
            <person name="Banfield J.F."/>
        </authorList>
    </citation>
    <scope>NUCLEOTIDE SEQUENCE [LARGE SCALE GENOMIC DNA]</scope>
    <source>
        <strain evidence="4">32-68-21</strain>
    </source>
</reference>
<feature type="domain" description="Flavodoxin-like fold" evidence="3">
    <location>
        <begin position="4"/>
        <end position="186"/>
    </location>
</feature>
<dbReference type="PANTHER" id="PTHR10204:SF34">
    <property type="entry name" value="NAD(P)H DEHYDROGENASE [QUINONE] 1 ISOFORM 1"/>
    <property type="match status" value="1"/>
</dbReference>
<dbReference type="SUPFAM" id="SSF52218">
    <property type="entry name" value="Flavoproteins"/>
    <property type="match status" value="1"/>
</dbReference>
<dbReference type="AlphaFoldDB" id="A0A258HEL3"/>
<dbReference type="Pfam" id="PF02525">
    <property type="entry name" value="Flavodoxin_2"/>
    <property type="match status" value="1"/>
</dbReference>
<organism evidence="4 5">
    <name type="scientific">Brevundimonas subvibrioides</name>
    <dbReference type="NCBI Taxonomy" id="74313"/>
    <lineage>
        <taxon>Bacteria</taxon>
        <taxon>Pseudomonadati</taxon>
        <taxon>Pseudomonadota</taxon>
        <taxon>Alphaproteobacteria</taxon>
        <taxon>Caulobacterales</taxon>
        <taxon>Caulobacteraceae</taxon>
        <taxon>Brevundimonas</taxon>
    </lineage>
</organism>
<dbReference type="PANTHER" id="PTHR10204">
    <property type="entry name" value="NAD P H OXIDOREDUCTASE-RELATED"/>
    <property type="match status" value="1"/>
</dbReference>
<comment type="similarity">
    <text evidence="1">Belongs to the NAD(P)H dehydrogenase (quinone) family.</text>
</comment>
<dbReference type="Proteomes" id="UP000216147">
    <property type="component" value="Unassembled WGS sequence"/>
</dbReference>
<evidence type="ECO:0000256" key="1">
    <source>
        <dbReference type="ARBA" id="ARBA00006252"/>
    </source>
</evidence>
<protein>
    <submittedName>
        <fullName evidence="4">Dehydrogenase</fullName>
    </submittedName>
</protein>
<proteinExistence type="inferred from homology"/>
<sequence length="194" mass="21497">MARRILVLDGHPDPDPRRFCHALADAYASGAVSAGHEVRRVDLSGLEFPDLIRRDDWEAASAPAAILGVQADIAWAQHLVIIHPLWLGFMPARLKALFEQTFRPGFAFGQRERTLGDGRLKGRTARIIVTMGMPAAIYRGFYFAHALTALRRNILSFVGIGPTRTTIVGNVEGISDVQCEQWLDRIAELGRRAI</sequence>
<evidence type="ECO:0000259" key="3">
    <source>
        <dbReference type="Pfam" id="PF02525"/>
    </source>
</evidence>
<dbReference type="GO" id="GO:0005829">
    <property type="term" value="C:cytosol"/>
    <property type="evidence" value="ECO:0007669"/>
    <property type="project" value="TreeGrafter"/>
</dbReference>
<gene>
    <name evidence="4" type="ORF">B7Y86_14660</name>
</gene>
<keyword evidence="2" id="KW-0560">Oxidoreductase</keyword>
<accession>A0A258HEL3</accession>
<dbReference type="Gene3D" id="3.40.50.360">
    <property type="match status" value="1"/>
</dbReference>